<dbReference type="EMBL" id="KZ825905">
    <property type="protein sequence ID" value="PYH92860.1"/>
    <property type="molecule type" value="Genomic_DNA"/>
</dbReference>
<reference evidence="2 3" key="1">
    <citation type="submission" date="2018-02" db="EMBL/GenBank/DDBJ databases">
        <title>The genomes of Aspergillus section Nigri reveals drivers in fungal speciation.</title>
        <authorList>
            <consortium name="DOE Joint Genome Institute"/>
            <person name="Vesth T.C."/>
            <person name="Nybo J."/>
            <person name="Theobald S."/>
            <person name="Brandl J."/>
            <person name="Frisvad J.C."/>
            <person name="Nielsen K.F."/>
            <person name="Lyhne E.K."/>
            <person name="Kogle M.E."/>
            <person name="Kuo A."/>
            <person name="Riley R."/>
            <person name="Clum A."/>
            <person name="Nolan M."/>
            <person name="Lipzen A."/>
            <person name="Salamov A."/>
            <person name="Henrissat B."/>
            <person name="Wiebenga A."/>
            <person name="De vries R.P."/>
            <person name="Grigoriev I.V."/>
            <person name="Mortensen U.H."/>
            <person name="Andersen M.R."/>
            <person name="Baker S.E."/>
        </authorList>
    </citation>
    <scope>NUCLEOTIDE SEQUENCE [LARGE SCALE GENOMIC DNA]</scope>
    <source>
        <strain evidence="2 3">CBS 707.79</strain>
    </source>
</reference>
<accession>A0A319D6A5</accession>
<dbReference type="AlphaFoldDB" id="A0A319D6A5"/>
<organism evidence="2 3">
    <name type="scientific">Aspergillus ellipticus CBS 707.79</name>
    <dbReference type="NCBI Taxonomy" id="1448320"/>
    <lineage>
        <taxon>Eukaryota</taxon>
        <taxon>Fungi</taxon>
        <taxon>Dikarya</taxon>
        <taxon>Ascomycota</taxon>
        <taxon>Pezizomycotina</taxon>
        <taxon>Eurotiomycetes</taxon>
        <taxon>Eurotiomycetidae</taxon>
        <taxon>Eurotiales</taxon>
        <taxon>Aspergillaceae</taxon>
        <taxon>Aspergillus</taxon>
        <taxon>Aspergillus subgen. Circumdati</taxon>
    </lineage>
</organism>
<dbReference type="Proteomes" id="UP000247810">
    <property type="component" value="Unassembled WGS sequence"/>
</dbReference>
<evidence type="ECO:0000313" key="3">
    <source>
        <dbReference type="Proteomes" id="UP000247810"/>
    </source>
</evidence>
<proteinExistence type="predicted"/>
<evidence type="ECO:0000313" key="2">
    <source>
        <dbReference type="EMBL" id="PYH92860.1"/>
    </source>
</evidence>
<evidence type="ECO:0000256" key="1">
    <source>
        <dbReference type="SAM" id="MobiDB-lite"/>
    </source>
</evidence>
<dbReference type="VEuPathDB" id="FungiDB:BO71DRAFT_400182"/>
<sequence>MAMAWFSFPSSHGCCWPLSRSPQPQRTVQQLSIVRFGMFSAFAIRLVCPRSHSDPRNRPRTLTDTRQLT</sequence>
<name>A0A319D6A5_9EURO</name>
<protein>
    <submittedName>
        <fullName evidence="2">Uncharacterized protein</fullName>
    </submittedName>
</protein>
<gene>
    <name evidence="2" type="ORF">BO71DRAFT_400182</name>
</gene>
<keyword evidence="3" id="KW-1185">Reference proteome</keyword>
<feature type="region of interest" description="Disordered" evidence="1">
    <location>
        <begin position="50"/>
        <end position="69"/>
    </location>
</feature>
<feature type="compositionally biased region" description="Basic and acidic residues" evidence="1">
    <location>
        <begin position="51"/>
        <end position="63"/>
    </location>
</feature>